<gene>
    <name evidence="1" type="ORF">F5144DRAFT_587429</name>
</gene>
<keyword evidence="2" id="KW-1185">Reference proteome</keyword>
<accession>A0ACB7NVI6</accession>
<reference evidence="1 2" key="1">
    <citation type="journal article" date="2021" name="Nat. Commun.">
        <title>Genetic determinants of endophytism in the Arabidopsis root mycobiome.</title>
        <authorList>
            <person name="Mesny F."/>
            <person name="Miyauchi S."/>
            <person name="Thiergart T."/>
            <person name="Pickel B."/>
            <person name="Atanasova L."/>
            <person name="Karlsson M."/>
            <person name="Huettel B."/>
            <person name="Barry K.W."/>
            <person name="Haridas S."/>
            <person name="Chen C."/>
            <person name="Bauer D."/>
            <person name="Andreopoulos W."/>
            <person name="Pangilinan J."/>
            <person name="LaButti K."/>
            <person name="Riley R."/>
            <person name="Lipzen A."/>
            <person name="Clum A."/>
            <person name="Drula E."/>
            <person name="Henrissat B."/>
            <person name="Kohler A."/>
            <person name="Grigoriev I.V."/>
            <person name="Martin F.M."/>
            <person name="Hacquard S."/>
        </authorList>
    </citation>
    <scope>NUCLEOTIDE SEQUENCE [LARGE SCALE GENOMIC DNA]</scope>
    <source>
        <strain evidence="1 2">MPI-SDFR-AT-0079</strain>
    </source>
</reference>
<sequence>MDGLRDSQGAPQATAAMNAHDAVSEFIRRYQSLSAHRDSHDHLIKDLIMYSESIESNLRVENANLVGRIRDTELNLEDAIRSRRELQQQVRQLEVYRDAVLQNRNYPKVAPLAGDAGDFSLSWQSSNPYVIALLDGDCLLFKETFIRQGVEGGKKAAYTLRAAILEQCGAHANSIEVISTVYANLAGLCKAMRNDGSLGPENDLKSFSLGFTQAKTSFDFIDVGHGKDRAGNKIKETAKWHLRNSNCKQVILGISHDAGYAPFLDELFQDPSVRVRVTVLEGIPTVREVAATGLNILNMNDSLFRSEKPVPNAALVPCGPVSPAGTKTTTTSDASTGIPTPSTSATSTPSQVTATTYALAVKNPSPPPPISPTQPKLAPMSLTRPQPAKSTIWNPGPRGLDAPLKVSQAALDAVKKRRDQSKLCNNHYLRGPCAKGTACAFEHKYRPAPNELVAIAFLARLNPCSNGQKCEVVDCIYGHHCPSVQSGVCTHPFCKFGKEEHPPGTKVKAHKP</sequence>
<name>A0ACB7NVI6_9PEZI</name>
<dbReference type="EMBL" id="JAGIZQ010000008">
    <property type="protein sequence ID" value="KAH6613353.1"/>
    <property type="molecule type" value="Genomic_DNA"/>
</dbReference>
<dbReference type="Proteomes" id="UP000724584">
    <property type="component" value="Unassembled WGS sequence"/>
</dbReference>
<evidence type="ECO:0000313" key="2">
    <source>
        <dbReference type="Proteomes" id="UP000724584"/>
    </source>
</evidence>
<evidence type="ECO:0000313" key="1">
    <source>
        <dbReference type="EMBL" id="KAH6613353.1"/>
    </source>
</evidence>
<proteinExistence type="predicted"/>
<protein>
    <submittedName>
        <fullName evidence="1">Uncharacterized protein</fullName>
    </submittedName>
</protein>
<comment type="caution">
    <text evidence="1">The sequence shown here is derived from an EMBL/GenBank/DDBJ whole genome shotgun (WGS) entry which is preliminary data.</text>
</comment>
<organism evidence="1 2">
    <name type="scientific">Chaetomium tenue</name>
    <dbReference type="NCBI Taxonomy" id="1854479"/>
    <lineage>
        <taxon>Eukaryota</taxon>
        <taxon>Fungi</taxon>
        <taxon>Dikarya</taxon>
        <taxon>Ascomycota</taxon>
        <taxon>Pezizomycotina</taxon>
        <taxon>Sordariomycetes</taxon>
        <taxon>Sordariomycetidae</taxon>
        <taxon>Sordariales</taxon>
        <taxon>Chaetomiaceae</taxon>
        <taxon>Chaetomium</taxon>
    </lineage>
</organism>